<dbReference type="SUPFAM" id="SSF52540">
    <property type="entry name" value="P-loop containing nucleoside triphosphate hydrolases"/>
    <property type="match status" value="1"/>
</dbReference>
<dbReference type="EMBL" id="PYMM01000018">
    <property type="protein sequence ID" value="PSU15067.1"/>
    <property type="molecule type" value="Genomic_DNA"/>
</dbReference>
<dbReference type="Proteomes" id="UP000241404">
    <property type="component" value="Unassembled WGS sequence"/>
</dbReference>
<protein>
    <submittedName>
        <fullName evidence="1">Cro/Cl family transcriptional regulator</fullName>
    </submittedName>
</protein>
<evidence type="ECO:0000313" key="2">
    <source>
        <dbReference type="Proteomes" id="UP000241404"/>
    </source>
</evidence>
<dbReference type="InterPro" id="IPR027417">
    <property type="entry name" value="P-loop_NTPase"/>
</dbReference>
<dbReference type="AlphaFoldDB" id="A0ABD6WZ47"/>
<dbReference type="Gene3D" id="3.40.50.300">
    <property type="entry name" value="P-loop containing nucleotide triphosphate hydrolases"/>
    <property type="match status" value="1"/>
</dbReference>
<dbReference type="Pfam" id="PF13481">
    <property type="entry name" value="AAA_25"/>
    <property type="match status" value="1"/>
</dbReference>
<sequence length="339" mass="37892">MMKNQLSHGHLSLTRGSHNYESKDLWLVKKLIPQNSLGVLFGAPDTFKSFTAIDIACSIATGKNYQGNTTKKGAVIYIAAEGQRGAAKRIKAWEMKNHQQADNLWILGSSISVSNSKYRKVLIDMIKTLEEQEKIKVELIVVDTLARCMDGDENSSNDMSEFVNACDLLRETTDSSILCVHHSGKDVNKGARGSNTLLAAVDYEFKMLRTKAKNTIKLINTKQKEADKLEPITIQYQSIELDIYDEDGLPVTSLVSVESDKHQVTNNNGQIFDVISRSPHLSMTRGELNKALFPSKKSLSATERQRVKRELDKLVEKKLVTIERKGKNSTNADLISIIH</sequence>
<comment type="caution">
    <text evidence="1">The sequence shown here is derived from an EMBL/GenBank/DDBJ whole genome shotgun (WGS) entry which is preliminary data.</text>
</comment>
<accession>A0ABD6WZ47</accession>
<reference evidence="1 2" key="1">
    <citation type="submission" date="2018-03" db="EMBL/GenBank/DDBJ databases">
        <title>Whole genome sequencing of Histamine producing bacteria.</title>
        <authorList>
            <person name="Butler K."/>
        </authorList>
    </citation>
    <scope>NUCLEOTIDE SEQUENCE [LARGE SCALE GENOMIC DNA]</scope>
    <source>
        <strain evidence="1 2">BT-6</strain>
    </source>
</reference>
<gene>
    <name evidence="1" type="ORF">CTM90_18190</name>
</gene>
<evidence type="ECO:0000313" key="1">
    <source>
        <dbReference type="EMBL" id="PSU15067.1"/>
    </source>
</evidence>
<proteinExistence type="predicted"/>
<dbReference type="RefSeq" id="WP_065172554.1">
    <property type="nucleotide sequence ID" value="NZ_LZFH01000068.1"/>
</dbReference>
<name>A0ABD6WZ47_PHODM</name>
<organism evidence="1 2">
    <name type="scientific">Photobacterium damselae</name>
    <dbReference type="NCBI Taxonomy" id="38293"/>
    <lineage>
        <taxon>Bacteria</taxon>
        <taxon>Pseudomonadati</taxon>
        <taxon>Pseudomonadota</taxon>
        <taxon>Gammaproteobacteria</taxon>
        <taxon>Vibrionales</taxon>
        <taxon>Vibrionaceae</taxon>
        <taxon>Photobacterium</taxon>
    </lineage>
</organism>